<keyword evidence="9" id="KW-1185">Reference proteome</keyword>
<dbReference type="InterPro" id="IPR043938">
    <property type="entry name" value="Ligase_CoA_dom"/>
</dbReference>
<evidence type="ECO:0000259" key="7">
    <source>
        <dbReference type="PROSITE" id="PS51186"/>
    </source>
</evidence>
<dbReference type="GO" id="GO:0005524">
    <property type="term" value="F:ATP binding"/>
    <property type="evidence" value="ECO:0007669"/>
    <property type="project" value="UniProtKB-UniRule"/>
</dbReference>
<evidence type="ECO:0000259" key="6">
    <source>
        <dbReference type="PROSITE" id="PS50975"/>
    </source>
</evidence>
<evidence type="ECO:0000313" key="9">
    <source>
        <dbReference type="Proteomes" id="UP000317238"/>
    </source>
</evidence>
<dbReference type="RefSeq" id="WP_146439171.1">
    <property type="nucleotide sequence ID" value="NZ_SJPL01000001.1"/>
</dbReference>
<dbReference type="InterPro" id="IPR032875">
    <property type="entry name" value="Succ_CoA_lig_flav_dom"/>
</dbReference>
<dbReference type="Pfam" id="PF13380">
    <property type="entry name" value="CoA_binding_2"/>
    <property type="match status" value="1"/>
</dbReference>
<dbReference type="FunFam" id="3.30.1490.20:FF:000020">
    <property type="entry name" value="Protein lysine acetyltransferase"/>
    <property type="match status" value="1"/>
</dbReference>
<dbReference type="SUPFAM" id="SSF52210">
    <property type="entry name" value="Succinyl-CoA synthetase domains"/>
    <property type="match status" value="2"/>
</dbReference>
<dbReference type="Gene3D" id="3.30.1490.20">
    <property type="entry name" value="ATP-grasp fold, A domain"/>
    <property type="match status" value="1"/>
</dbReference>
<dbReference type="InterPro" id="IPR000182">
    <property type="entry name" value="GNAT_dom"/>
</dbReference>
<dbReference type="InterPro" id="IPR016181">
    <property type="entry name" value="Acyl_CoA_acyltransferase"/>
</dbReference>
<dbReference type="InterPro" id="IPR003781">
    <property type="entry name" value="CoA-bd"/>
</dbReference>
<dbReference type="Pfam" id="PF13607">
    <property type="entry name" value="Succ_CoA_lig"/>
    <property type="match status" value="1"/>
</dbReference>
<dbReference type="Pfam" id="PF13549">
    <property type="entry name" value="ATP-grasp_5"/>
    <property type="match status" value="1"/>
</dbReference>
<proteinExistence type="inferred from homology"/>
<evidence type="ECO:0000256" key="4">
    <source>
        <dbReference type="ARBA" id="ARBA00060888"/>
    </source>
</evidence>
<reference evidence="8 9" key="1">
    <citation type="submission" date="2019-02" db="EMBL/GenBank/DDBJ databases">
        <title>Deep-cultivation of Planctomycetes and their phenomic and genomic characterization uncovers novel biology.</title>
        <authorList>
            <person name="Wiegand S."/>
            <person name="Jogler M."/>
            <person name="Boedeker C."/>
            <person name="Pinto D."/>
            <person name="Vollmers J."/>
            <person name="Rivas-Marin E."/>
            <person name="Kohn T."/>
            <person name="Peeters S.H."/>
            <person name="Heuer A."/>
            <person name="Rast P."/>
            <person name="Oberbeckmann S."/>
            <person name="Bunk B."/>
            <person name="Jeske O."/>
            <person name="Meyerdierks A."/>
            <person name="Storesund J.E."/>
            <person name="Kallscheuer N."/>
            <person name="Luecker S."/>
            <person name="Lage O.M."/>
            <person name="Pohl T."/>
            <person name="Merkel B.J."/>
            <person name="Hornburger P."/>
            <person name="Mueller R.-W."/>
            <person name="Bruemmer F."/>
            <person name="Labrenz M."/>
            <person name="Spormann A.M."/>
            <person name="Op Den Camp H."/>
            <person name="Overmann J."/>
            <person name="Amann R."/>
            <person name="Jetten M.S.M."/>
            <person name="Mascher T."/>
            <person name="Medema M.H."/>
            <person name="Devos D.P."/>
            <person name="Kaster A.-K."/>
            <person name="Ovreas L."/>
            <person name="Rohde M."/>
            <person name="Galperin M.Y."/>
            <person name="Jogler C."/>
        </authorList>
    </citation>
    <scope>NUCLEOTIDE SEQUENCE [LARGE SCALE GENOMIC DNA]</scope>
    <source>
        <strain evidence="8 9">Pan14r</strain>
    </source>
</reference>
<dbReference type="CDD" id="cd04301">
    <property type="entry name" value="NAT_SF"/>
    <property type="match status" value="1"/>
</dbReference>
<evidence type="ECO:0000256" key="5">
    <source>
        <dbReference type="PROSITE-ProRule" id="PRU00409"/>
    </source>
</evidence>
<dbReference type="InterPro" id="IPR013815">
    <property type="entry name" value="ATP_grasp_subdomain_1"/>
</dbReference>
<dbReference type="Pfam" id="PF00583">
    <property type="entry name" value="Acetyltransf_1"/>
    <property type="match status" value="1"/>
</dbReference>
<keyword evidence="2 5" id="KW-0547">Nucleotide-binding</keyword>
<comment type="caution">
    <text evidence="8">The sequence shown here is derived from an EMBL/GenBank/DDBJ whole genome shotgun (WGS) entry which is preliminary data.</text>
</comment>
<gene>
    <name evidence="8" type="ORF">Pan14r_23940</name>
</gene>
<dbReference type="SMART" id="SM00881">
    <property type="entry name" value="CoA_binding"/>
    <property type="match status" value="1"/>
</dbReference>
<feature type="domain" description="N-acetyltransferase" evidence="7">
    <location>
        <begin position="744"/>
        <end position="913"/>
    </location>
</feature>
<protein>
    <submittedName>
        <fullName evidence="8">Succinyl-CoA synthetase subunit alpha</fullName>
    </submittedName>
</protein>
<dbReference type="GO" id="GO:0046872">
    <property type="term" value="F:metal ion binding"/>
    <property type="evidence" value="ECO:0007669"/>
    <property type="project" value="InterPro"/>
</dbReference>
<dbReference type="Gene3D" id="3.40.630.30">
    <property type="match status" value="1"/>
</dbReference>
<dbReference type="InterPro" id="IPR036291">
    <property type="entry name" value="NAD(P)-bd_dom_sf"/>
</dbReference>
<dbReference type="Proteomes" id="UP000317238">
    <property type="component" value="Unassembled WGS sequence"/>
</dbReference>
<dbReference type="SUPFAM" id="SSF56059">
    <property type="entry name" value="Glutathione synthetase ATP-binding domain-like"/>
    <property type="match status" value="1"/>
</dbReference>
<dbReference type="Gene3D" id="3.40.50.261">
    <property type="entry name" value="Succinyl-CoA synthetase domains"/>
    <property type="match status" value="2"/>
</dbReference>
<name>A0A5C5Y4J8_9PLAN</name>
<dbReference type="InterPro" id="IPR016102">
    <property type="entry name" value="Succinyl-CoA_synth-like"/>
</dbReference>
<dbReference type="Pfam" id="PF19045">
    <property type="entry name" value="Ligase_CoA_2"/>
    <property type="match status" value="1"/>
</dbReference>
<organism evidence="8 9">
    <name type="scientific">Crateriforma conspicua</name>
    <dbReference type="NCBI Taxonomy" id="2527996"/>
    <lineage>
        <taxon>Bacteria</taxon>
        <taxon>Pseudomonadati</taxon>
        <taxon>Planctomycetota</taxon>
        <taxon>Planctomycetia</taxon>
        <taxon>Planctomycetales</taxon>
        <taxon>Planctomycetaceae</taxon>
        <taxon>Crateriforma</taxon>
    </lineage>
</organism>
<accession>A0A5C5Y4J8</accession>
<dbReference type="GO" id="GO:0016747">
    <property type="term" value="F:acyltransferase activity, transferring groups other than amino-acyl groups"/>
    <property type="evidence" value="ECO:0007669"/>
    <property type="project" value="InterPro"/>
</dbReference>
<dbReference type="InterPro" id="IPR051538">
    <property type="entry name" value="Acyl-CoA_Synth/Transferase"/>
</dbReference>
<dbReference type="InterPro" id="IPR011761">
    <property type="entry name" value="ATP-grasp"/>
</dbReference>
<evidence type="ECO:0000313" key="8">
    <source>
        <dbReference type="EMBL" id="TWT70094.1"/>
    </source>
</evidence>
<dbReference type="SUPFAM" id="SSF51735">
    <property type="entry name" value="NAD(P)-binding Rossmann-fold domains"/>
    <property type="match status" value="1"/>
</dbReference>
<dbReference type="Gene3D" id="3.40.50.720">
    <property type="entry name" value="NAD(P)-binding Rossmann-like Domain"/>
    <property type="match status" value="1"/>
</dbReference>
<dbReference type="GO" id="GO:0043758">
    <property type="term" value="F:acetate-CoA ligase (ADP-forming) activity"/>
    <property type="evidence" value="ECO:0007669"/>
    <property type="project" value="InterPro"/>
</dbReference>
<dbReference type="EMBL" id="SJPL01000001">
    <property type="protein sequence ID" value="TWT70094.1"/>
    <property type="molecule type" value="Genomic_DNA"/>
</dbReference>
<keyword evidence="3 5" id="KW-0067">ATP-binding</keyword>
<dbReference type="AlphaFoldDB" id="A0A5C5Y4J8"/>
<evidence type="ECO:0000256" key="1">
    <source>
        <dbReference type="ARBA" id="ARBA00022598"/>
    </source>
</evidence>
<keyword evidence="1" id="KW-0436">Ligase</keyword>
<comment type="similarity">
    <text evidence="4">In the N-terminal section; belongs to the acetate CoA ligase alpha subunit family.</text>
</comment>
<evidence type="ECO:0000256" key="3">
    <source>
        <dbReference type="ARBA" id="ARBA00022840"/>
    </source>
</evidence>
<dbReference type="OrthoDB" id="9807426at2"/>
<dbReference type="PROSITE" id="PS50975">
    <property type="entry name" value="ATP_GRASP"/>
    <property type="match status" value="1"/>
</dbReference>
<dbReference type="SUPFAM" id="SSF55729">
    <property type="entry name" value="Acyl-CoA N-acyltransferases (Nat)"/>
    <property type="match status" value="1"/>
</dbReference>
<evidence type="ECO:0000256" key="2">
    <source>
        <dbReference type="ARBA" id="ARBA00022741"/>
    </source>
</evidence>
<feature type="domain" description="ATP-grasp" evidence="6">
    <location>
        <begin position="501"/>
        <end position="537"/>
    </location>
</feature>
<dbReference type="PANTHER" id="PTHR43334">
    <property type="entry name" value="ACETATE--COA LIGASE [ADP-FORMING]"/>
    <property type="match status" value="1"/>
</dbReference>
<dbReference type="PANTHER" id="PTHR43334:SF1">
    <property type="entry name" value="3-HYDROXYPROPIONATE--COA LIGASE [ADP-FORMING]"/>
    <property type="match status" value="1"/>
</dbReference>
<dbReference type="Gene3D" id="3.30.470.20">
    <property type="entry name" value="ATP-grasp fold, B domain"/>
    <property type="match status" value="1"/>
</dbReference>
<dbReference type="PROSITE" id="PS51186">
    <property type="entry name" value="GNAT"/>
    <property type="match status" value="1"/>
</dbReference>
<sequence length="920" mass="100063">MPFRPLRKIFSPENVAVIGASSRVGSVGERVVANLINAGFSGPVVPINPAHDEVHGLKCVSRVSDVPHAVDLAVLCTPADATPDVVDQCGKAGVGGLICLSDGFREIGPKGRGREDELKKVLAKYPRMRMIGPNCLGVIRPPVGLNASFATDAVQKGNVAFLSQSAAFCASILDRAASEGIGFSCVVSVGNMVNVTMADLIDHLAFDPHTDAIVIYLQSLADARRFMSAARAFTRYKPIIACKAGRYHQSAIAAASHTGAMVGIDAVYDAAFARAGIVRVDQAEDLWGCAELLTRYPNRCGSRLGILTNAGGPGVMAVDALMRCRGQLAKLDPQRRNAMDELFPSGWSRDNPAVVFGDTDPVHYSEAADVMLADHGVDALLAILVPQPLTDPDQTARRIADVAKAHRKPLIACWMGGSRAASGAKWLHDHDIAVYSSPEKAVTAFGHLVHYGRRYDLLYETPKAAPPVVVSDDRTVDDLLGGEGDAAEKQSSQVWSELRSKRLLAAYGIDVTMPQVVRSANEAIAVADAMGYPVAVKVYAPELTHKTDVGGVVLNVSNAEQVAEAYQTIHQRSAQARPDIQVRGVTVQPMLVDPLGRELIVGAKRDPVFGAVLMVGAGGIDAELFQDSAVELPPLSESLSRRLLEQLQCRPMLDAYRGRPPIDMDALQDALIRISHMVAQHPEVIELDINPLVVTPTRTIALDATVLVDHDWKPIAPGDFPHLAIRPYPDRWIRADRLSDGTEVTLRPIRPEDEEAWTRMLATCSQETIRLRFRYLFKQVEHEMAARYCFIDYDRELALVAEYHPPAQSDDPAIAGSESCLIGVGRLIADAENHEAEFAVMVHDRWQGRRLGSILTDRCLEIAKQRGLQKIVAETATENRAMRTIFQNRGFQCRRIIGDDTLIFTLDMSDANADAESKQA</sequence>